<dbReference type="RefSeq" id="WP_116184949.1">
    <property type="nucleotide sequence ID" value="NZ_QTJX01000003.1"/>
</dbReference>
<dbReference type="OrthoDB" id="1097347at2"/>
<gene>
    <name evidence="4" type="ORF">DX873_13110</name>
</gene>
<keyword evidence="1" id="KW-1133">Transmembrane helix</keyword>
<dbReference type="InterPro" id="IPR032508">
    <property type="entry name" value="FecR_C"/>
</dbReference>
<dbReference type="Pfam" id="PF04773">
    <property type="entry name" value="FecR"/>
    <property type="match status" value="1"/>
</dbReference>
<evidence type="ECO:0000313" key="5">
    <source>
        <dbReference type="Proteomes" id="UP000261828"/>
    </source>
</evidence>
<keyword evidence="1" id="KW-0472">Membrane</keyword>
<feature type="domain" description="Protein FecR C-terminal" evidence="3">
    <location>
        <begin position="231"/>
        <end position="294"/>
    </location>
</feature>
<dbReference type="Gene3D" id="2.60.120.1440">
    <property type="match status" value="1"/>
</dbReference>
<feature type="transmembrane region" description="Helical" evidence="1">
    <location>
        <begin position="70"/>
        <end position="91"/>
    </location>
</feature>
<protein>
    <submittedName>
        <fullName evidence="4">DUF4974 domain-containing protein</fullName>
    </submittedName>
</protein>
<sequence length="302" mass="34242">MDRESLIKKWLGDTLTEEEAKTFRTLDDAPLYKEIVEEARRFHGTSQVRVPTFEELEKNLYTSRKVPRNWIRIVSGIAAAFIISIGLYTLIDKFGTTTYRTDFAQIKGIMLPDDSSVRLNTLSQISYNGNRWDEERKLTLNGEAYFDVARGRRFDVSTLNGTVSVLGTEFNVLSRDSIFVVSCFEGLVGVNYGNKTVQLPAGSKLTLSAGGDATTSKIYVSEPYWLKGLSVFKNAPIVDVISELEMQYRIKVDYQSEKKLHFTGAFEHTHLENALRSITQPLNLIYVITDKNVVTIRDARNQ</sequence>
<proteinExistence type="predicted"/>
<dbReference type="GO" id="GO:0016989">
    <property type="term" value="F:sigma factor antagonist activity"/>
    <property type="evidence" value="ECO:0007669"/>
    <property type="project" value="TreeGrafter"/>
</dbReference>
<evidence type="ECO:0000313" key="4">
    <source>
        <dbReference type="EMBL" id="RDY58628.1"/>
    </source>
</evidence>
<dbReference type="Gene3D" id="3.55.50.30">
    <property type="match status" value="1"/>
</dbReference>
<dbReference type="EMBL" id="QTJX01000003">
    <property type="protein sequence ID" value="RDY58628.1"/>
    <property type="molecule type" value="Genomic_DNA"/>
</dbReference>
<keyword evidence="5" id="KW-1185">Reference proteome</keyword>
<name>A0A371JN44_9FLAO</name>
<dbReference type="PIRSF" id="PIRSF018266">
    <property type="entry name" value="FecR"/>
    <property type="match status" value="1"/>
</dbReference>
<dbReference type="InterPro" id="IPR012373">
    <property type="entry name" value="Ferrdict_sens_TM"/>
</dbReference>
<evidence type="ECO:0000259" key="2">
    <source>
        <dbReference type="Pfam" id="PF04773"/>
    </source>
</evidence>
<comment type="caution">
    <text evidence="4">The sequence shown here is derived from an EMBL/GenBank/DDBJ whole genome shotgun (WGS) entry which is preliminary data.</text>
</comment>
<feature type="domain" description="FecR protein" evidence="2">
    <location>
        <begin position="98"/>
        <end position="188"/>
    </location>
</feature>
<keyword evidence="1" id="KW-0812">Transmembrane</keyword>
<dbReference type="InterPro" id="IPR006860">
    <property type="entry name" value="FecR"/>
</dbReference>
<evidence type="ECO:0000259" key="3">
    <source>
        <dbReference type="Pfam" id="PF16344"/>
    </source>
</evidence>
<reference evidence="4 5" key="1">
    <citation type="submission" date="2018-08" db="EMBL/GenBank/DDBJ databases">
        <title>Muricauda nanhaiensis sp. nov., isolated from seawater of the South China Sea.</title>
        <authorList>
            <person name="Dang Y."/>
        </authorList>
    </citation>
    <scope>NUCLEOTIDE SEQUENCE [LARGE SCALE GENOMIC DNA]</scope>
    <source>
        <strain evidence="4 5">SM1704</strain>
    </source>
</reference>
<dbReference type="AlphaFoldDB" id="A0A371JN44"/>
<accession>A0A371JN44</accession>
<evidence type="ECO:0000256" key="1">
    <source>
        <dbReference type="SAM" id="Phobius"/>
    </source>
</evidence>
<dbReference type="PANTHER" id="PTHR30273">
    <property type="entry name" value="PERIPLASMIC SIGNAL SENSOR AND SIGMA FACTOR ACTIVATOR FECR-RELATED"/>
    <property type="match status" value="1"/>
</dbReference>
<dbReference type="PANTHER" id="PTHR30273:SF2">
    <property type="entry name" value="PROTEIN FECR"/>
    <property type="match status" value="1"/>
</dbReference>
<dbReference type="Proteomes" id="UP000261828">
    <property type="component" value="Unassembled WGS sequence"/>
</dbReference>
<dbReference type="Pfam" id="PF16344">
    <property type="entry name" value="FecR_C"/>
    <property type="match status" value="1"/>
</dbReference>
<organism evidence="4 5">
    <name type="scientific">Flagellimonas nanhaiensis</name>
    <dbReference type="NCBI Taxonomy" id="2292706"/>
    <lineage>
        <taxon>Bacteria</taxon>
        <taxon>Pseudomonadati</taxon>
        <taxon>Bacteroidota</taxon>
        <taxon>Flavobacteriia</taxon>
        <taxon>Flavobacteriales</taxon>
        <taxon>Flavobacteriaceae</taxon>
        <taxon>Flagellimonas</taxon>
    </lineage>
</organism>